<dbReference type="InterPro" id="IPR001753">
    <property type="entry name" value="Enoyl-CoA_hydra/iso"/>
</dbReference>
<dbReference type="STRING" id="484498.SAMN05421686_11535"/>
<dbReference type="Pfam" id="PF00378">
    <property type="entry name" value="ECH_1"/>
    <property type="match status" value="1"/>
</dbReference>
<accession>A0A1N7Q858</accession>
<keyword evidence="5" id="KW-1185">Reference proteome</keyword>
<evidence type="ECO:0000313" key="5">
    <source>
        <dbReference type="Proteomes" id="UP000185639"/>
    </source>
</evidence>
<dbReference type="SUPFAM" id="SSF52096">
    <property type="entry name" value="ClpP/crotonase"/>
    <property type="match status" value="1"/>
</dbReference>
<dbReference type="OrthoDB" id="9797151at2"/>
<evidence type="ECO:0000313" key="4">
    <source>
        <dbReference type="EMBL" id="SIT19038.1"/>
    </source>
</evidence>
<proteinExistence type="predicted"/>
<organism evidence="4 5">
    <name type="scientific">Thalassolituus maritimus</name>
    <dbReference type="NCBI Taxonomy" id="484498"/>
    <lineage>
        <taxon>Bacteria</taxon>
        <taxon>Pseudomonadati</taxon>
        <taxon>Pseudomonadota</taxon>
        <taxon>Gammaproteobacteria</taxon>
        <taxon>Oceanospirillales</taxon>
        <taxon>Oceanospirillaceae</taxon>
        <taxon>Thalassolituus</taxon>
    </lineage>
</organism>
<protein>
    <submittedName>
        <fullName evidence="4">Enoyl-CoA hydratase</fullName>
    </submittedName>
</protein>
<evidence type="ECO:0000256" key="1">
    <source>
        <dbReference type="ARBA" id="ARBA00004275"/>
    </source>
</evidence>
<keyword evidence="3" id="KW-0413">Isomerase</keyword>
<name>A0A1N7Q858_9GAMM</name>
<sequence length="251" mass="26495">MYQDIEYQVNDRIAIISINRPKVLNAIRVQTYKDIIAALQSADADDAVSVIVMTGAEGKFTAGNDLRDLLTDGDLEGVRDGVAGIFDTLGGLEKPLILAQEGVAVGIGANLLLHADLAYAGKSIRYSLPFAKIGVAAEGGSSVMLAEAIGPKNAADLLLTGRFFSAAEAEKWGLLNAAVEDGKALETAMTTAAELLKNHQGSLKAIKALGRAEGHRERLNIAVKAEMGAFTDLLATPETQMRIQHVLKGGK</sequence>
<dbReference type="PANTHER" id="PTHR43684:SF1">
    <property type="entry name" value="ENOYL-COA DELTA ISOMERASE 2"/>
    <property type="match status" value="1"/>
</dbReference>
<evidence type="ECO:0000256" key="3">
    <source>
        <dbReference type="ARBA" id="ARBA00023235"/>
    </source>
</evidence>
<evidence type="ECO:0000256" key="2">
    <source>
        <dbReference type="ARBA" id="ARBA00023140"/>
    </source>
</evidence>
<dbReference type="AlphaFoldDB" id="A0A1N7Q858"/>
<dbReference type="InterPro" id="IPR029045">
    <property type="entry name" value="ClpP/crotonase-like_dom_sf"/>
</dbReference>
<gene>
    <name evidence="4" type="ORF">SAMN05421686_11535</name>
</gene>
<comment type="subcellular location">
    <subcellularLocation>
        <location evidence="1">Peroxisome</location>
    </subcellularLocation>
</comment>
<dbReference type="GO" id="GO:0004165">
    <property type="term" value="F:delta(3)-delta(2)-enoyl-CoA isomerase activity"/>
    <property type="evidence" value="ECO:0007669"/>
    <property type="project" value="UniProtKB-ARBA"/>
</dbReference>
<dbReference type="EMBL" id="FTOH01000015">
    <property type="protein sequence ID" value="SIT19038.1"/>
    <property type="molecule type" value="Genomic_DNA"/>
</dbReference>
<dbReference type="CDD" id="cd06558">
    <property type="entry name" value="crotonase-like"/>
    <property type="match status" value="1"/>
</dbReference>
<dbReference type="InterPro" id="IPR051053">
    <property type="entry name" value="ECH/Chromodomain_protein"/>
</dbReference>
<dbReference type="RefSeq" id="WP_084189105.1">
    <property type="nucleotide sequence ID" value="NZ_FTOH01000015.1"/>
</dbReference>
<dbReference type="PANTHER" id="PTHR43684">
    <property type="match status" value="1"/>
</dbReference>
<reference evidence="5" key="1">
    <citation type="submission" date="2017-01" db="EMBL/GenBank/DDBJ databases">
        <authorList>
            <person name="Varghese N."/>
            <person name="Submissions S."/>
        </authorList>
    </citation>
    <scope>NUCLEOTIDE SEQUENCE [LARGE SCALE GENOMIC DNA]</scope>
    <source>
        <strain evidence="5">DSM 24913</strain>
    </source>
</reference>
<dbReference type="Proteomes" id="UP000185639">
    <property type="component" value="Unassembled WGS sequence"/>
</dbReference>
<keyword evidence="2" id="KW-0576">Peroxisome</keyword>
<dbReference type="Gene3D" id="3.90.226.10">
    <property type="entry name" value="2-enoyl-CoA Hydratase, Chain A, domain 1"/>
    <property type="match status" value="1"/>
</dbReference>